<accession>X1GQ57</accession>
<organism evidence="2">
    <name type="scientific">marine sediment metagenome</name>
    <dbReference type="NCBI Taxonomy" id="412755"/>
    <lineage>
        <taxon>unclassified sequences</taxon>
        <taxon>metagenomes</taxon>
        <taxon>ecological metagenomes</taxon>
    </lineage>
</organism>
<comment type="caution">
    <text evidence="2">The sequence shown here is derived from an EMBL/GenBank/DDBJ whole genome shotgun (WGS) entry which is preliminary data.</text>
</comment>
<sequence>FPKITIRQIVDLKTRKSIREIIDGQQRLTTINDFINDKFMLTKVSEKFSKYKFSDLDEEKKKDFLSYEVSVDTVVASTEDEVLESFRRINSYTLPLNESEKRHATFQGEFKWFILKMIKGFSPIFESYNVLNTRQLSRMEDAELMAELCQILDIGIMNKSNPKIHDLYKKYDTTFKQQTEYESKLSDTLNYIKNELNDVCAAKILKKYSFYSLFSALTYNRWGIKNVSPDQI</sequence>
<feature type="non-terminal residue" evidence="2">
    <location>
        <position position="1"/>
    </location>
</feature>
<dbReference type="EMBL" id="BARU01012673">
    <property type="protein sequence ID" value="GAH43754.1"/>
    <property type="molecule type" value="Genomic_DNA"/>
</dbReference>
<evidence type="ECO:0000313" key="2">
    <source>
        <dbReference type="EMBL" id="GAH43754.1"/>
    </source>
</evidence>
<name>X1GQ57_9ZZZZ</name>
<feature type="non-terminal residue" evidence="2">
    <location>
        <position position="232"/>
    </location>
</feature>
<reference evidence="2" key="1">
    <citation type="journal article" date="2014" name="Front. Microbiol.">
        <title>High frequency of phylogenetically diverse reductive dehalogenase-homologous genes in deep subseafloor sedimentary metagenomes.</title>
        <authorList>
            <person name="Kawai M."/>
            <person name="Futagami T."/>
            <person name="Toyoda A."/>
            <person name="Takaki Y."/>
            <person name="Nishi S."/>
            <person name="Hori S."/>
            <person name="Arai W."/>
            <person name="Tsubouchi T."/>
            <person name="Morono Y."/>
            <person name="Uchiyama I."/>
            <person name="Ito T."/>
            <person name="Fujiyama A."/>
            <person name="Inagaki F."/>
            <person name="Takami H."/>
        </authorList>
    </citation>
    <scope>NUCLEOTIDE SEQUENCE</scope>
    <source>
        <strain evidence="2">Expedition CK06-06</strain>
    </source>
</reference>
<proteinExistence type="predicted"/>
<gene>
    <name evidence="2" type="ORF">S03H2_23252</name>
</gene>
<dbReference type="PANTHER" id="PTHR39639">
    <property type="entry name" value="CHROMOSOME 16, WHOLE GENOME SHOTGUN SEQUENCE"/>
    <property type="match status" value="1"/>
</dbReference>
<feature type="domain" description="GmrSD restriction endonucleases N-terminal" evidence="1">
    <location>
        <begin position="14"/>
        <end position="106"/>
    </location>
</feature>
<dbReference type="PANTHER" id="PTHR39639:SF1">
    <property type="entry name" value="DUF262 DOMAIN-CONTAINING PROTEIN"/>
    <property type="match status" value="1"/>
</dbReference>
<dbReference type="AlphaFoldDB" id="X1GQ57"/>
<evidence type="ECO:0000259" key="1">
    <source>
        <dbReference type="Pfam" id="PF03235"/>
    </source>
</evidence>
<dbReference type="Pfam" id="PF03235">
    <property type="entry name" value="GmrSD_N"/>
    <property type="match status" value="1"/>
</dbReference>
<protein>
    <recommendedName>
        <fullName evidence="1">GmrSD restriction endonucleases N-terminal domain-containing protein</fullName>
    </recommendedName>
</protein>
<dbReference type="InterPro" id="IPR004919">
    <property type="entry name" value="GmrSD_N"/>
</dbReference>